<accession>A0A1E4TT39</accession>
<dbReference type="PROSITE" id="PS50255">
    <property type="entry name" value="CYTOCHROME_B5_2"/>
    <property type="match status" value="1"/>
</dbReference>
<dbReference type="PANTHER" id="PTHR10578">
    <property type="entry name" value="S -2-HYDROXY-ACID OXIDASE-RELATED"/>
    <property type="match status" value="1"/>
</dbReference>
<evidence type="ECO:0000259" key="18">
    <source>
        <dbReference type="PROSITE" id="PS50255"/>
    </source>
</evidence>
<dbReference type="PROSITE" id="PS51349">
    <property type="entry name" value="FMN_HYDROXY_ACID_DH_2"/>
    <property type="match status" value="1"/>
</dbReference>
<dbReference type="CDD" id="cd02922">
    <property type="entry name" value="FCB2_FMN"/>
    <property type="match status" value="1"/>
</dbReference>
<comment type="similarity">
    <text evidence="13">In the C-terminal section; belongs to the FMN-dependent alpha-hydroxy acid dehydrogenase family.</text>
</comment>
<evidence type="ECO:0000256" key="8">
    <source>
        <dbReference type="ARBA" id="ARBA00022723"/>
    </source>
</evidence>
<keyword evidence="8 17" id="KW-0479">Metal-binding</keyword>
<feature type="domain" description="FMN hydroxy acid dehydrogenase" evidence="19">
    <location>
        <begin position="107"/>
        <end position="463"/>
    </location>
</feature>
<keyword evidence="21" id="KW-1185">Reference proteome</keyword>
<dbReference type="GO" id="GO:0004460">
    <property type="term" value="F:L-lactate dehydrogenase (cytochrome) activity"/>
    <property type="evidence" value="ECO:0007669"/>
    <property type="project" value="UniProtKB-EC"/>
</dbReference>
<dbReference type="InterPro" id="IPR018506">
    <property type="entry name" value="Cyt_B5_heme-BS"/>
</dbReference>
<dbReference type="Proteomes" id="UP000094236">
    <property type="component" value="Unassembled WGS sequence"/>
</dbReference>
<evidence type="ECO:0000256" key="2">
    <source>
        <dbReference type="ARBA" id="ARBA00001970"/>
    </source>
</evidence>
<keyword evidence="11" id="KW-0496">Mitochondrion</keyword>
<keyword evidence="6" id="KW-0285">Flavoprotein</keyword>
<keyword evidence="9" id="KW-0560">Oxidoreductase</keyword>
<evidence type="ECO:0000256" key="5">
    <source>
        <dbReference type="ARBA" id="ARBA00022617"/>
    </source>
</evidence>
<evidence type="ECO:0000256" key="9">
    <source>
        <dbReference type="ARBA" id="ARBA00023002"/>
    </source>
</evidence>
<keyword evidence="7" id="KW-0288">FMN</keyword>
<protein>
    <recommendedName>
        <fullName evidence="16">L-lactate dehydrogenase (cytochrome)</fullName>
        <ecNumber evidence="15">1.1.2.3</ecNumber>
    </recommendedName>
</protein>
<dbReference type="PROSITE" id="PS00191">
    <property type="entry name" value="CYTOCHROME_B5_1"/>
    <property type="match status" value="1"/>
</dbReference>
<evidence type="ECO:0000256" key="15">
    <source>
        <dbReference type="ARBA" id="ARBA00066458"/>
    </source>
</evidence>
<dbReference type="Pfam" id="PF00173">
    <property type="entry name" value="Cyt-b5"/>
    <property type="match status" value="1"/>
</dbReference>
<evidence type="ECO:0000256" key="13">
    <source>
        <dbReference type="ARBA" id="ARBA00061137"/>
    </source>
</evidence>
<dbReference type="GO" id="GO:0006089">
    <property type="term" value="P:lactate metabolic process"/>
    <property type="evidence" value="ECO:0007669"/>
    <property type="project" value="TreeGrafter"/>
</dbReference>
<comment type="cofactor">
    <cofactor evidence="1">
        <name>FMN</name>
        <dbReference type="ChEBI" id="CHEBI:58210"/>
    </cofactor>
</comment>
<dbReference type="Pfam" id="PF01070">
    <property type="entry name" value="FMN_dh"/>
    <property type="match status" value="1"/>
</dbReference>
<dbReference type="SUPFAM" id="SSF51395">
    <property type="entry name" value="FMN-linked oxidoreductases"/>
    <property type="match status" value="1"/>
</dbReference>
<dbReference type="AlphaFoldDB" id="A0A1E4TT39"/>
<evidence type="ECO:0000256" key="14">
    <source>
        <dbReference type="ARBA" id="ARBA00061589"/>
    </source>
</evidence>
<dbReference type="EMBL" id="KV454015">
    <property type="protein sequence ID" value="ODV94884.1"/>
    <property type="molecule type" value="Genomic_DNA"/>
</dbReference>
<dbReference type="InterPro" id="IPR008259">
    <property type="entry name" value="FMN_hydac_DH_AS"/>
</dbReference>
<evidence type="ECO:0000259" key="19">
    <source>
        <dbReference type="PROSITE" id="PS51349"/>
    </source>
</evidence>
<comment type="catalytic activity">
    <reaction evidence="12">
        <text>(S)-lactate + 2 Fe(III)-[cytochrome c] = 2 Fe(II)-[cytochrome c] + pyruvate + 2 H(+)</text>
        <dbReference type="Rhea" id="RHEA:19909"/>
        <dbReference type="Rhea" id="RHEA-COMP:10350"/>
        <dbReference type="Rhea" id="RHEA-COMP:14399"/>
        <dbReference type="ChEBI" id="CHEBI:15361"/>
        <dbReference type="ChEBI" id="CHEBI:15378"/>
        <dbReference type="ChEBI" id="CHEBI:16651"/>
        <dbReference type="ChEBI" id="CHEBI:29033"/>
        <dbReference type="ChEBI" id="CHEBI:29034"/>
        <dbReference type="EC" id="1.1.2.3"/>
    </reaction>
    <physiologicalReaction direction="left-to-right" evidence="12">
        <dbReference type="Rhea" id="RHEA:19910"/>
    </physiologicalReaction>
</comment>
<dbReference type="Gene3D" id="3.10.120.10">
    <property type="entry name" value="Cytochrome b5-like heme/steroid binding domain"/>
    <property type="match status" value="1"/>
</dbReference>
<name>A0A1E4TT39_PACTA</name>
<sequence>MPTVEEVKTHDNEEDCWIIIHGKAYNVTDFLDEHPGGKDIILKYAGRDATKAFDVVHPRDMVDHLAEENHLGDVEGDMEAVAPDDADEEDEQTEEEIKRQELISLKPDLSKILNLFDFELVARQIMTNNGWAYYSSGADDEITLRENHLAYQQIFFRPRILINVSNVDLSTTMLGCPSKLPFYVTATALGKLGHADGEKILTRACGTSGIIQMIPTLASFSFDEIADEAIDGQNQWFQLYVNSDRKVTERIVRHAEERGIKGLFITVDAPALGRREKDMRSKFSSDQDSNVQKINEKESKQIDRNQGAARAISSFIDTSLNWEDIKWFQSITKMPIILKGVQRWEDAVRAAEIGCSGIVISNHGGRQLEFAPAPVEVLAEIEKFLIFVDGGIRRATDIMKALSLGCNGVGIGRPFLYAMSTYGQEGVEKAFDILRDELEMNMRLIGATKIDDLNESFVNIKGTGKRTIPNDYLFNSVYEPLGSSNFKPKL</sequence>
<dbReference type="PRINTS" id="PR00363">
    <property type="entry name" value="CYTOCHROMEB5"/>
</dbReference>
<evidence type="ECO:0000256" key="3">
    <source>
        <dbReference type="ARBA" id="ARBA00004569"/>
    </source>
</evidence>
<comment type="subcellular location">
    <subcellularLocation>
        <location evidence="3">Mitochondrion intermembrane space</location>
    </subcellularLocation>
</comment>
<dbReference type="GO" id="GO:0046872">
    <property type="term" value="F:metal ion binding"/>
    <property type="evidence" value="ECO:0007669"/>
    <property type="project" value="UniProtKB-UniRule"/>
</dbReference>
<feature type="domain" description="Cytochrome b5 heme-binding" evidence="18">
    <location>
        <begin position="1"/>
        <end position="75"/>
    </location>
</feature>
<dbReference type="InterPro" id="IPR013785">
    <property type="entry name" value="Aldolase_TIM"/>
</dbReference>
<dbReference type="OrthoDB" id="1925334at2759"/>
<dbReference type="GO" id="GO:0020037">
    <property type="term" value="F:heme binding"/>
    <property type="evidence" value="ECO:0007669"/>
    <property type="project" value="UniProtKB-UniRule"/>
</dbReference>
<dbReference type="SUPFAM" id="SSF55856">
    <property type="entry name" value="Cytochrome b5-like heme/steroid binding domain"/>
    <property type="match status" value="1"/>
</dbReference>
<gene>
    <name evidence="20" type="ORF">PACTADRAFT_50736</name>
</gene>
<evidence type="ECO:0000256" key="1">
    <source>
        <dbReference type="ARBA" id="ARBA00001917"/>
    </source>
</evidence>
<dbReference type="InterPro" id="IPR001199">
    <property type="entry name" value="Cyt_B5-like_heme/steroid-bd"/>
</dbReference>
<dbReference type="InterPro" id="IPR000262">
    <property type="entry name" value="FMN-dep_DH"/>
</dbReference>
<keyword evidence="5 17" id="KW-0349">Heme</keyword>
<evidence type="ECO:0000313" key="21">
    <source>
        <dbReference type="Proteomes" id="UP000094236"/>
    </source>
</evidence>
<evidence type="ECO:0000256" key="4">
    <source>
        <dbReference type="ARBA" id="ARBA00011881"/>
    </source>
</evidence>
<dbReference type="InterPro" id="IPR036400">
    <property type="entry name" value="Cyt_B5-like_heme/steroid_sf"/>
</dbReference>
<comment type="similarity">
    <text evidence="14">In the N-terminal section; belongs to the cytochrome b5 family.</text>
</comment>
<proteinExistence type="inferred from homology"/>
<evidence type="ECO:0000256" key="16">
    <source>
        <dbReference type="ARBA" id="ARBA00068515"/>
    </source>
</evidence>
<dbReference type="FunFam" id="3.20.20.70:FF:000062">
    <property type="entry name" value="Cytochrome b2, mitochondrial, putative"/>
    <property type="match status" value="1"/>
</dbReference>
<dbReference type="InterPro" id="IPR037396">
    <property type="entry name" value="FMN_HAD"/>
</dbReference>
<evidence type="ECO:0000313" key="20">
    <source>
        <dbReference type="EMBL" id="ODV94884.1"/>
    </source>
</evidence>
<evidence type="ECO:0000256" key="11">
    <source>
        <dbReference type="ARBA" id="ARBA00023128"/>
    </source>
</evidence>
<evidence type="ECO:0000256" key="7">
    <source>
        <dbReference type="ARBA" id="ARBA00022643"/>
    </source>
</evidence>
<reference evidence="21" key="1">
    <citation type="submission" date="2016-05" db="EMBL/GenBank/DDBJ databases">
        <title>Comparative genomics of biotechnologically important yeasts.</title>
        <authorList>
            <consortium name="DOE Joint Genome Institute"/>
            <person name="Riley R."/>
            <person name="Haridas S."/>
            <person name="Wolfe K.H."/>
            <person name="Lopes M.R."/>
            <person name="Hittinger C.T."/>
            <person name="Goker M."/>
            <person name="Salamov A."/>
            <person name="Wisecaver J."/>
            <person name="Long T.M."/>
            <person name="Aerts A.L."/>
            <person name="Barry K."/>
            <person name="Choi C."/>
            <person name="Clum A."/>
            <person name="Coughlan A.Y."/>
            <person name="Deshpande S."/>
            <person name="Douglass A.P."/>
            <person name="Hanson S.J."/>
            <person name="Klenk H.-P."/>
            <person name="Labutti K."/>
            <person name="Lapidus A."/>
            <person name="Lindquist E."/>
            <person name="Lipzen A."/>
            <person name="Meier-Kolthoff J.P."/>
            <person name="Ohm R.A."/>
            <person name="Otillar R.P."/>
            <person name="Pangilinan J."/>
            <person name="Peng Y."/>
            <person name="Rokas A."/>
            <person name="Rosa C.A."/>
            <person name="Scheuner C."/>
            <person name="Sibirny A.A."/>
            <person name="Slot J.C."/>
            <person name="Stielow J.B."/>
            <person name="Sun H."/>
            <person name="Kurtzman C.P."/>
            <person name="Blackwell M."/>
            <person name="Grigoriev I.V."/>
            <person name="Jeffries T.W."/>
        </authorList>
    </citation>
    <scope>NUCLEOTIDE SEQUENCE [LARGE SCALE GENOMIC DNA]</scope>
    <source>
        <strain evidence="21">NRRL Y-2460</strain>
    </source>
</reference>
<dbReference type="PANTHER" id="PTHR10578:SF148">
    <property type="entry name" value="L-LACTATE DEHYDROGENASE (CYTOCHROME)"/>
    <property type="match status" value="1"/>
</dbReference>
<evidence type="ECO:0000256" key="12">
    <source>
        <dbReference type="ARBA" id="ARBA00052399"/>
    </source>
</evidence>
<organism evidence="20 21">
    <name type="scientific">Pachysolen tannophilus NRRL Y-2460</name>
    <dbReference type="NCBI Taxonomy" id="669874"/>
    <lineage>
        <taxon>Eukaryota</taxon>
        <taxon>Fungi</taxon>
        <taxon>Dikarya</taxon>
        <taxon>Ascomycota</taxon>
        <taxon>Saccharomycotina</taxon>
        <taxon>Pichiomycetes</taxon>
        <taxon>Pachysolenaceae</taxon>
        <taxon>Pachysolen</taxon>
    </lineage>
</organism>
<keyword evidence="10 17" id="KW-0408">Iron</keyword>
<dbReference type="SMART" id="SM01117">
    <property type="entry name" value="Cyt-b5"/>
    <property type="match status" value="1"/>
</dbReference>
<evidence type="ECO:0000256" key="10">
    <source>
        <dbReference type="ARBA" id="ARBA00023004"/>
    </source>
</evidence>
<dbReference type="EC" id="1.1.2.3" evidence="15"/>
<evidence type="ECO:0000256" key="17">
    <source>
        <dbReference type="RuleBase" id="RU362121"/>
    </source>
</evidence>
<dbReference type="Gene3D" id="3.20.20.70">
    <property type="entry name" value="Aldolase class I"/>
    <property type="match status" value="1"/>
</dbReference>
<dbReference type="PROSITE" id="PS00557">
    <property type="entry name" value="FMN_HYDROXY_ACID_DH_1"/>
    <property type="match status" value="1"/>
</dbReference>
<dbReference type="STRING" id="669874.A0A1E4TT39"/>
<dbReference type="GO" id="GO:0005758">
    <property type="term" value="C:mitochondrial intermembrane space"/>
    <property type="evidence" value="ECO:0007669"/>
    <property type="project" value="UniProtKB-SubCell"/>
</dbReference>
<comment type="similarity">
    <text evidence="17">Belongs to the cytochrome b5 family.</text>
</comment>
<comment type="subunit">
    <text evidence="4">Homotetramer.</text>
</comment>
<dbReference type="InterPro" id="IPR037458">
    <property type="entry name" value="L-MDH/L-LDH_FMN-bd"/>
</dbReference>
<evidence type="ECO:0000256" key="6">
    <source>
        <dbReference type="ARBA" id="ARBA00022630"/>
    </source>
</evidence>
<comment type="cofactor">
    <cofactor evidence="2">
        <name>heme b</name>
        <dbReference type="ChEBI" id="CHEBI:60344"/>
    </cofactor>
</comment>